<protein>
    <submittedName>
        <fullName evidence="7">TetR/AcrR family transcriptional regulator</fullName>
    </submittedName>
</protein>
<keyword evidence="3" id="KW-0804">Transcription</keyword>
<evidence type="ECO:0000259" key="6">
    <source>
        <dbReference type="PROSITE" id="PS50977"/>
    </source>
</evidence>
<gene>
    <name evidence="7" type="ORF">H9786_11235</name>
</gene>
<dbReference type="Pfam" id="PF00440">
    <property type="entry name" value="TetR_N"/>
    <property type="match status" value="1"/>
</dbReference>
<evidence type="ECO:0000256" key="1">
    <source>
        <dbReference type="ARBA" id="ARBA00023015"/>
    </source>
</evidence>
<feature type="DNA-binding region" description="H-T-H motif" evidence="4">
    <location>
        <begin position="50"/>
        <end position="69"/>
    </location>
</feature>
<feature type="compositionally biased region" description="Basic and acidic residues" evidence="5">
    <location>
        <begin position="279"/>
        <end position="320"/>
    </location>
</feature>
<reference evidence="7" key="1">
    <citation type="journal article" date="2021" name="PeerJ">
        <title>Extensive microbial diversity within the chicken gut microbiome revealed by metagenomics and culture.</title>
        <authorList>
            <person name="Gilroy R."/>
            <person name="Ravi A."/>
            <person name="Getino M."/>
            <person name="Pursley I."/>
            <person name="Horton D.L."/>
            <person name="Alikhan N.F."/>
            <person name="Baker D."/>
            <person name="Gharbi K."/>
            <person name="Hall N."/>
            <person name="Watson M."/>
            <person name="Adriaenssens E.M."/>
            <person name="Foster-Nyarko E."/>
            <person name="Jarju S."/>
            <person name="Secka A."/>
            <person name="Antonio M."/>
            <person name="Oren A."/>
            <person name="Chaudhuri R.R."/>
            <person name="La Ragione R."/>
            <person name="Hildebrand F."/>
            <person name="Pallen M.J."/>
        </authorList>
    </citation>
    <scope>NUCLEOTIDE SEQUENCE</scope>
    <source>
        <strain evidence="7">ChiHjej13B12-24818</strain>
    </source>
</reference>
<dbReference type="AlphaFoldDB" id="A0A9D2LF06"/>
<reference evidence="7" key="2">
    <citation type="submission" date="2021-04" db="EMBL/GenBank/DDBJ databases">
        <authorList>
            <person name="Gilroy R."/>
        </authorList>
    </citation>
    <scope>NUCLEOTIDE SEQUENCE</scope>
    <source>
        <strain evidence="7">ChiHjej13B12-24818</strain>
    </source>
</reference>
<dbReference type="GO" id="GO:0000976">
    <property type="term" value="F:transcription cis-regulatory region binding"/>
    <property type="evidence" value="ECO:0007669"/>
    <property type="project" value="TreeGrafter"/>
</dbReference>
<dbReference type="PANTHER" id="PTHR30055">
    <property type="entry name" value="HTH-TYPE TRANSCRIPTIONAL REGULATOR RUTR"/>
    <property type="match status" value="1"/>
</dbReference>
<name>A0A9D2LF06_9MICO</name>
<feature type="domain" description="HTH tetR-type" evidence="6">
    <location>
        <begin position="27"/>
        <end position="87"/>
    </location>
</feature>
<dbReference type="Gene3D" id="1.10.357.10">
    <property type="entry name" value="Tetracycline Repressor, domain 2"/>
    <property type="match status" value="1"/>
</dbReference>
<sequence length="320" mass="34406">MAEEEVSRVVAMAWGVAAAPQRGPKRELSHERIVEAAMEIADAEGLDAVTMQRVARSFGFTTMALYRYVSSKSDLHQLMLDASLGDEQWVIDGDDWRVGLEQWARTIAQAYSRHPWALDIPLSTESLLMPGQLRAVDAGMRAARTLPGGADDKLAVLMVLSVQVRGFAVMDRDMRTGAFGAGEATRQLLRDIVAEGGFPDARPVIESGVYFSGVEAGVEGGDDFSTALGLLMPGLERALEGREPVASAAEPELTPEAALAAAEAELASATALRKATQRRVRELEKREARMKTARDAAKSRAKEAAKSAARVEEAGLDARG</sequence>
<dbReference type="InterPro" id="IPR001647">
    <property type="entry name" value="HTH_TetR"/>
</dbReference>
<evidence type="ECO:0000313" key="8">
    <source>
        <dbReference type="Proteomes" id="UP000823823"/>
    </source>
</evidence>
<dbReference type="EMBL" id="DWZH01000087">
    <property type="protein sequence ID" value="HJB11080.1"/>
    <property type="molecule type" value="Genomic_DNA"/>
</dbReference>
<evidence type="ECO:0000256" key="4">
    <source>
        <dbReference type="PROSITE-ProRule" id="PRU00335"/>
    </source>
</evidence>
<evidence type="ECO:0000256" key="5">
    <source>
        <dbReference type="SAM" id="MobiDB-lite"/>
    </source>
</evidence>
<feature type="region of interest" description="Disordered" evidence="5">
    <location>
        <begin position="273"/>
        <end position="320"/>
    </location>
</feature>
<dbReference type="InterPro" id="IPR036271">
    <property type="entry name" value="Tet_transcr_reg_TetR-rel_C_sf"/>
</dbReference>
<evidence type="ECO:0000313" key="7">
    <source>
        <dbReference type="EMBL" id="HJB11080.1"/>
    </source>
</evidence>
<dbReference type="GO" id="GO:0003700">
    <property type="term" value="F:DNA-binding transcription factor activity"/>
    <property type="evidence" value="ECO:0007669"/>
    <property type="project" value="TreeGrafter"/>
</dbReference>
<proteinExistence type="predicted"/>
<dbReference type="InterPro" id="IPR004111">
    <property type="entry name" value="Repressor_TetR_C"/>
</dbReference>
<evidence type="ECO:0000256" key="2">
    <source>
        <dbReference type="ARBA" id="ARBA00023125"/>
    </source>
</evidence>
<keyword evidence="2 4" id="KW-0238">DNA-binding</keyword>
<dbReference type="GO" id="GO:0045892">
    <property type="term" value="P:negative regulation of DNA-templated transcription"/>
    <property type="evidence" value="ECO:0007669"/>
    <property type="project" value="InterPro"/>
</dbReference>
<dbReference type="PROSITE" id="PS50977">
    <property type="entry name" value="HTH_TETR_2"/>
    <property type="match status" value="1"/>
</dbReference>
<dbReference type="Pfam" id="PF02909">
    <property type="entry name" value="TetR_C_1"/>
    <property type="match status" value="1"/>
</dbReference>
<dbReference type="PANTHER" id="PTHR30055:SF151">
    <property type="entry name" value="TRANSCRIPTIONAL REGULATORY PROTEIN"/>
    <property type="match status" value="1"/>
</dbReference>
<keyword evidence="1" id="KW-0805">Transcription regulation</keyword>
<dbReference type="InterPro" id="IPR009057">
    <property type="entry name" value="Homeodomain-like_sf"/>
</dbReference>
<dbReference type="SUPFAM" id="SSF46689">
    <property type="entry name" value="Homeodomain-like"/>
    <property type="match status" value="1"/>
</dbReference>
<organism evidence="7 8">
    <name type="scientific">Candidatus Brachybacterium merdavium</name>
    <dbReference type="NCBI Taxonomy" id="2838513"/>
    <lineage>
        <taxon>Bacteria</taxon>
        <taxon>Bacillati</taxon>
        <taxon>Actinomycetota</taxon>
        <taxon>Actinomycetes</taxon>
        <taxon>Micrococcales</taxon>
        <taxon>Dermabacteraceae</taxon>
        <taxon>Brachybacterium</taxon>
    </lineage>
</organism>
<evidence type="ECO:0000256" key="3">
    <source>
        <dbReference type="ARBA" id="ARBA00023163"/>
    </source>
</evidence>
<dbReference type="SUPFAM" id="SSF48498">
    <property type="entry name" value="Tetracyclin repressor-like, C-terminal domain"/>
    <property type="match status" value="1"/>
</dbReference>
<dbReference type="Gene3D" id="1.10.10.60">
    <property type="entry name" value="Homeodomain-like"/>
    <property type="match status" value="1"/>
</dbReference>
<accession>A0A9D2LF06</accession>
<dbReference type="InterPro" id="IPR050109">
    <property type="entry name" value="HTH-type_TetR-like_transc_reg"/>
</dbReference>
<dbReference type="Proteomes" id="UP000823823">
    <property type="component" value="Unassembled WGS sequence"/>
</dbReference>
<comment type="caution">
    <text evidence="7">The sequence shown here is derived from an EMBL/GenBank/DDBJ whole genome shotgun (WGS) entry which is preliminary data.</text>
</comment>